<dbReference type="PANTHER" id="PTHR33164">
    <property type="entry name" value="TRANSCRIPTIONAL REGULATOR, MARR FAMILY"/>
    <property type="match status" value="1"/>
</dbReference>
<dbReference type="SMART" id="SM00347">
    <property type="entry name" value="HTH_MARR"/>
    <property type="match status" value="1"/>
</dbReference>
<dbReference type="AlphaFoldDB" id="A0A1H6C463"/>
<proteinExistence type="predicted"/>
<dbReference type="EMBL" id="FNVQ01000003">
    <property type="protein sequence ID" value="SEG67751.1"/>
    <property type="molecule type" value="Genomic_DNA"/>
</dbReference>
<dbReference type="PANTHER" id="PTHR33164:SF43">
    <property type="entry name" value="HTH-TYPE TRANSCRIPTIONAL REPRESSOR YETL"/>
    <property type="match status" value="1"/>
</dbReference>
<dbReference type="SUPFAM" id="SSF46785">
    <property type="entry name" value="Winged helix' DNA-binding domain"/>
    <property type="match status" value="1"/>
</dbReference>
<evidence type="ECO:0000313" key="2">
    <source>
        <dbReference type="EMBL" id="SEG67751.1"/>
    </source>
</evidence>
<organism evidence="2 3">
    <name type="scientific">Marinobacterium lutimaris</name>
    <dbReference type="NCBI Taxonomy" id="568106"/>
    <lineage>
        <taxon>Bacteria</taxon>
        <taxon>Pseudomonadati</taxon>
        <taxon>Pseudomonadota</taxon>
        <taxon>Gammaproteobacteria</taxon>
        <taxon>Oceanospirillales</taxon>
        <taxon>Oceanospirillaceae</taxon>
        <taxon>Marinobacterium</taxon>
    </lineage>
</organism>
<dbReference type="GO" id="GO:0003700">
    <property type="term" value="F:DNA-binding transcription factor activity"/>
    <property type="evidence" value="ECO:0007669"/>
    <property type="project" value="InterPro"/>
</dbReference>
<dbReference type="InterPro" id="IPR036390">
    <property type="entry name" value="WH_DNA-bd_sf"/>
</dbReference>
<sequence>MTTKSSVTERNSLNLDRYVPALVTALANKLGAGASSCYRKHFGVGVVDWRILAMLAVESDISANRICEVTALDKAATSRALKQLEENGDVEFSKDKQDARRILIRLTPKGKALHDQVLKVALRREALLLADFSDAELDIFIDLLHRMKARLDVVNGYDPASEGG</sequence>
<keyword evidence="2" id="KW-0238">DNA-binding</keyword>
<dbReference type="Pfam" id="PF12802">
    <property type="entry name" value="MarR_2"/>
    <property type="match status" value="1"/>
</dbReference>
<dbReference type="CDD" id="cd00090">
    <property type="entry name" value="HTH_ARSR"/>
    <property type="match status" value="1"/>
</dbReference>
<dbReference type="Gene3D" id="1.10.10.10">
    <property type="entry name" value="Winged helix-like DNA-binding domain superfamily/Winged helix DNA-binding domain"/>
    <property type="match status" value="1"/>
</dbReference>
<evidence type="ECO:0000259" key="1">
    <source>
        <dbReference type="PROSITE" id="PS50995"/>
    </source>
</evidence>
<gene>
    <name evidence="2" type="ORF">SAMN05444390_103163</name>
</gene>
<feature type="domain" description="HTH marR-type" evidence="1">
    <location>
        <begin position="16"/>
        <end position="149"/>
    </location>
</feature>
<dbReference type="OrthoDB" id="8906692at2"/>
<dbReference type="GO" id="GO:0003677">
    <property type="term" value="F:DNA binding"/>
    <property type="evidence" value="ECO:0007669"/>
    <property type="project" value="UniProtKB-KW"/>
</dbReference>
<dbReference type="InterPro" id="IPR000835">
    <property type="entry name" value="HTH_MarR-typ"/>
</dbReference>
<dbReference type="InterPro" id="IPR011991">
    <property type="entry name" value="ArsR-like_HTH"/>
</dbReference>
<dbReference type="GO" id="GO:0006950">
    <property type="term" value="P:response to stress"/>
    <property type="evidence" value="ECO:0007669"/>
    <property type="project" value="TreeGrafter"/>
</dbReference>
<name>A0A1H6C463_9GAMM</name>
<keyword evidence="3" id="KW-1185">Reference proteome</keyword>
<dbReference type="PROSITE" id="PS50995">
    <property type="entry name" value="HTH_MARR_2"/>
    <property type="match status" value="1"/>
</dbReference>
<accession>A0A1H6C463</accession>
<dbReference type="PRINTS" id="PR00598">
    <property type="entry name" value="HTHMARR"/>
</dbReference>
<dbReference type="InterPro" id="IPR039422">
    <property type="entry name" value="MarR/SlyA-like"/>
</dbReference>
<dbReference type="Proteomes" id="UP000236745">
    <property type="component" value="Unassembled WGS sequence"/>
</dbReference>
<dbReference type="RefSeq" id="WP_104004014.1">
    <property type="nucleotide sequence ID" value="NZ_FNVQ01000003.1"/>
</dbReference>
<reference evidence="2 3" key="1">
    <citation type="submission" date="2016-10" db="EMBL/GenBank/DDBJ databases">
        <authorList>
            <person name="de Groot N.N."/>
        </authorList>
    </citation>
    <scope>NUCLEOTIDE SEQUENCE [LARGE SCALE GENOMIC DNA]</scope>
    <source>
        <strain evidence="2 3">DSM 22012</strain>
    </source>
</reference>
<protein>
    <submittedName>
        <fullName evidence="2">DNA-binding transcriptional regulator, MarR family</fullName>
    </submittedName>
</protein>
<dbReference type="InterPro" id="IPR036388">
    <property type="entry name" value="WH-like_DNA-bd_sf"/>
</dbReference>
<evidence type="ECO:0000313" key="3">
    <source>
        <dbReference type="Proteomes" id="UP000236745"/>
    </source>
</evidence>